<dbReference type="InterPro" id="IPR036291">
    <property type="entry name" value="NAD(P)-bd_dom_sf"/>
</dbReference>
<evidence type="ECO:0000313" key="4">
    <source>
        <dbReference type="EMBL" id="KAK0736062.1"/>
    </source>
</evidence>
<proteinExistence type="inferred from homology"/>
<dbReference type="PANTHER" id="PTHR42748:SF7">
    <property type="entry name" value="NMRA LIKE REDOX SENSOR 1-RELATED"/>
    <property type="match status" value="1"/>
</dbReference>
<evidence type="ECO:0000313" key="5">
    <source>
        <dbReference type="Proteomes" id="UP001172159"/>
    </source>
</evidence>
<dbReference type="InterPro" id="IPR008030">
    <property type="entry name" value="NmrA-like"/>
</dbReference>
<name>A0AA40BKU1_9PEZI</name>
<dbReference type="GO" id="GO:0005634">
    <property type="term" value="C:nucleus"/>
    <property type="evidence" value="ECO:0007669"/>
    <property type="project" value="TreeGrafter"/>
</dbReference>
<gene>
    <name evidence="4" type="ORF">B0T21DRAFT_366210</name>
</gene>
<organism evidence="4 5">
    <name type="scientific">Apiosordaria backusii</name>
    <dbReference type="NCBI Taxonomy" id="314023"/>
    <lineage>
        <taxon>Eukaryota</taxon>
        <taxon>Fungi</taxon>
        <taxon>Dikarya</taxon>
        <taxon>Ascomycota</taxon>
        <taxon>Pezizomycotina</taxon>
        <taxon>Sordariomycetes</taxon>
        <taxon>Sordariomycetidae</taxon>
        <taxon>Sordariales</taxon>
        <taxon>Lasiosphaeriaceae</taxon>
        <taxon>Apiosordaria</taxon>
    </lineage>
</organism>
<dbReference type="EMBL" id="JAUKTV010000006">
    <property type="protein sequence ID" value="KAK0736062.1"/>
    <property type="molecule type" value="Genomic_DNA"/>
</dbReference>
<dbReference type="PANTHER" id="PTHR42748">
    <property type="entry name" value="NITROGEN METABOLITE REPRESSION PROTEIN NMRA FAMILY MEMBER"/>
    <property type="match status" value="1"/>
</dbReference>
<evidence type="ECO:0000256" key="2">
    <source>
        <dbReference type="ARBA" id="ARBA00022857"/>
    </source>
</evidence>
<dbReference type="SUPFAM" id="SSF51735">
    <property type="entry name" value="NAD(P)-binding Rossmann-fold domains"/>
    <property type="match status" value="1"/>
</dbReference>
<dbReference type="AlphaFoldDB" id="A0AA40BKU1"/>
<keyword evidence="2" id="KW-0521">NADP</keyword>
<dbReference type="Proteomes" id="UP001172159">
    <property type="component" value="Unassembled WGS sequence"/>
</dbReference>
<reference evidence="4" key="1">
    <citation type="submission" date="2023-06" db="EMBL/GenBank/DDBJ databases">
        <title>Genome-scale phylogeny and comparative genomics of the fungal order Sordariales.</title>
        <authorList>
            <consortium name="Lawrence Berkeley National Laboratory"/>
            <person name="Hensen N."/>
            <person name="Bonometti L."/>
            <person name="Westerberg I."/>
            <person name="Brannstrom I.O."/>
            <person name="Guillou S."/>
            <person name="Cros-Aarteil S."/>
            <person name="Calhoun S."/>
            <person name="Haridas S."/>
            <person name="Kuo A."/>
            <person name="Mondo S."/>
            <person name="Pangilinan J."/>
            <person name="Riley R."/>
            <person name="Labutti K."/>
            <person name="Andreopoulos B."/>
            <person name="Lipzen A."/>
            <person name="Chen C."/>
            <person name="Yanf M."/>
            <person name="Daum C."/>
            <person name="Ng V."/>
            <person name="Clum A."/>
            <person name="Steindorff A."/>
            <person name="Ohm R."/>
            <person name="Martin F."/>
            <person name="Silar P."/>
            <person name="Natvig D."/>
            <person name="Lalanne C."/>
            <person name="Gautier V."/>
            <person name="Ament-Velasquez S.L."/>
            <person name="Kruys A."/>
            <person name="Hutchinson M.I."/>
            <person name="Powell A.J."/>
            <person name="Barry K."/>
            <person name="Miller A.N."/>
            <person name="Grigoriev I.V."/>
            <person name="Debuchy R."/>
            <person name="Gladieux P."/>
            <person name="Thoren M.H."/>
            <person name="Johannesson H."/>
        </authorList>
    </citation>
    <scope>NUCLEOTIDE SEQUENCE</scope>
    <source>
        <strain evidence="4">CBS 540.89</strain>
    </source>
</reference>
<dbReference type="Gene3D" id="3.40.50.720">
    <property type="entry name" value="NAD(P)-binding Rossmann-like Domain"/>
    <property type="match status" value="1"/>
</dbReference>
<evidence type="ECO:0000259" key="3">
    <source>
        <dbReference type="Pfam" id="PF05368"/>
    </source>
</evidence>
<keyword evidence="5" id="KW-1185">Reference proteome</keyword>
<dbReference type="Pfam" id="PF05368">
    <property type="entry name" value="NmrA"/>
    <property type="match status" value="1"/>
</dbReference>
<accession>A0AA40BKU1</accession>
<dbReference type="InterPro" id="IPR051164">
    <property type="entry name" value="NmrA-like_oxidored"/>
</dbReference>
<dbReference type="Gene3D" id="3.90.25.10">
    <property type="entry name" value="UDP-galactose 4-epimerase, domain 1"/>
    <property type="match status" value="1"/>
</dbReference>
<sequence length="303" mass="33834">MMIPTLDQVLSDFAKTRFRKTQTPITDCLVDICHLSNDTSLVSLAESYKGVLELVQGDSSKPKPIFESLPKGSVDSLFIVTTPAMAGSKISEEEQALPLIDAAVEHGVKHIVFSSVERGGEERSWENPTNVPHFLEKHNVEIYLRDKAEKEQGKFTWTILRPAAFLENFKPGMFCSLFTAMWASSLSPNTKLQLVSVRDIGKFAAKALTEPAKWSNKAVGLAGDELTLGEARTKFANVTGKKLPQAWSLFGKGMLWAVKEVGTMFQFFEDEGYHVDMEARRKDVPDLQDFEAWLKEPSNGWTN</sequence>
<comment type="similarity">
    <text evidence="1">Belongs to the NmrA-type oxidoreductase family.</text>
</comment>
<comment type="caution">
    <text evidence="4">The sequence shown here is derived from an EMBL/GenBank/DDBJ whole genome shotgun (WGS) entry which is preliminary data.</text>
</comment>
<feature type="domain" description="NmrA-like" evidence="3">
    <location>
        <begin position="53"/>
        <end position="276"/>
    </location>
</feature>
<evidence type="ECO:0000256" key="1">
    <source>
        <dbReference type="ARBA" id="ARBA00006328"/>
    </source>
</evidence>
<protein>
    <recommendedName>
        <fullName evidence="3">NmrA-like domain-containing protein</fullName>
    </recommendedName>
</protein>